<sequence length="89" mass="9394">MVLINRSDEGQRPSPCVPHPGPHILSAICDEALRLRGLTGPFTSGSTGVHAWISASATMKESGIDDGGLEQANEEQGEVGDEERAVLKI</sequence>
<comment type="caution">
    <text evidence="1">The sequence shown here is derived from an EMBL/GenBank/DDBJ whole genome shotgun (WGS) entry which is preliminary data.</text>
</comment>
<reference evidence="1 2" key="1">
    <citation type="submission" date="2019-05" db="EMBL/GenBank/DDBJ databases">
        <title>Another draft genome of Portunus trituberculatus and its Hox gene families provides insights of decapod evolution.</title>
        <authorList>
            <person name="Jeong J.-H."/>
            <person name="Song I."/>
            <person name="Kim S."/>
            <person name="Choi T."/>
            <person name="Kim D."/>
            <person name="Ryu S."/>
            <person name="Kim W."/>
        </authorList>
    </citation>
    <scope>NUCLEOTIDE SEQUENCE [LARGE SCALE GENOMIC DNA]</scope>
    <source>
        <tissue evidence="1">Muscle</tissue>
    </source>
</reference>
<accession>A0A5B7CLH7</accession>
<evidence type="ECO:0000313" key="2">
    <source>
        <dbReference type="Proteomes" id="UP000324222"/>
    </source>
</evidence>
<dbReference type="AlphaFoldDB" id="A0A5B7CLH7"/>
<dbReference type="Proteomes" id="UP000324222">
    <property type="component" value="Unassembled WGS sequence"/>
</dbReference>
<keyword evidence="2" id="KW-1185">Reference proteome</keyword>
<name>A0A5B7CLH7_PORTR</name>
<gene>
    <name evidence="1" type="ORF">E2C01_001870</name>
</gene>
<proteinExistence type="predicted"/>
<dbReference type="EMBL" id="VSRR010000061">
    <property type="protein sequence ID" value="MPC09266.1"/>
    <property type="molecule type" value="Genomic_DNA"/>
</dbReference>
<protein>
    <submittedName>
        <fullName evidence="1">Uncharacterized protein</fullName>
    </submittedName>
</protein>
<organism evidence="1 2">
    <name type="scientific">Portunus trituberculatus</name>
    <name type="common">Swimming crab</name>
    <name type="synonym">Neptunus trituberculatus</name>
    <dbReference type="NCBI Taxonomy" id="210409"/>
    <lineage>
        <taxon>Eukaryota</taxon>
        <taxon>Metazoa</taxon>
        <taxon>Ecdysozoa</taxon>
        <taxon>Arthropoda</taxon>
        <taxon>Crustacea</taxon>
        <taxon>Multicrustacea</taxon>
        <taxon>Malacostraca</taxon>
        <taxon>Eumalacostraca</taxon>
        <taxon>Eucarida</taxon>
        <taxon>Decapoda</taxon>
        <taxon>Pleocyemata</taxon>
        <taxon>Brachyura</taxon>
        <taxon>Eubrachyura</taxon>
        <taxon>Portunoidea</taxon>
        <taxon>Portunidae</taxon>
        <taxon>Portuninae</taxon>
        <taxon>Portunus</taxon>
    </lineage>
</organism>
<evidence type="ECO:0000313" key="1">
    <source>
        <dbReference type="EMBL" id="MPC09266.1"/>
    </source>
</evidence>